<protein>
    <submittedName>
        <fullName evidence="2">Uncharacterized protein</fullName>
    </submittedName>
</protein>
<keyword evidence="3" id="KW-1185">Reference proteome</keyword>
<dbReference type="AlphaFoldDB" id="A0A226E553"/>
<dbReference type="EMBL" id="LNIX01000007">
    <property type="protein sequence ID" value="OXA51646.1"/>
    <property type="molecule type" value="Genomic_DNA"/>
</dbReference>
<reference evidence="2 3" key="1">
    <citation type="submission" date="2015-12" db="EMBL/GenBank/DDBJ databases">
        <title>The genome of Folsomia candida.</title>
        <authorList>
            <person name="Faddeeva A."/>
            <person name="Derks M.F."/>
            <person name="Anvar Y."/>
            <person name="Smit S."/>
            <person name="Van Straalen N."/>
            <person name="Roelofs D."/>
        </authorList>
    </citation>
    <scope>NUCLEOTIDE SEQUENCE [LARGE SCALE GENOMIC DNA]</scope>
    <source>
        <strain evidence="2 3">VU population</strain>
        <tissue evidence="2">Whole body</tissue>
    </source>
</reference>
<keyword evidence="1" id="KW-1133">Transmembrane helix</keyword>
<sequence>MSANSNADLEQVSLSDMAFMGVWSIFGISYVFIFVYCTLILSAIIILFEQVEKMMKANFLLWTSYRGGGGSNKPISVTDSSTDPEVQLYYAQEKFEETVQLFNEFQNSFGFKLLICVTKVCFSTFLTFRLLILVMKVKVGGESSSLFQVTVLHTSHLWGLLFLLSLCNNAKNMASKANACLESVKPYKIIRTCPHRMILVMAAVIISYSVVLENFSPEQKITYLQFNETLSSP</sequence>
<organism evidence="2 3">
    <name type="scientific">Folsomia candida</name>
    <name type="common">Springtail</name>
    <dbReference type="NCBI Taxonomy" id="158441"/>
    <lineage>
        <taxon>Eukaryota</taxon>
        <taxon>Metazoa</taxon>
        <taxon>Ecdysozoa</taxon>
        <taxon>Arthropoda</taxon>
        <taxon>Hexapoda</taxon>
        <taxon>Collembola</taxon>
        <taxon>Entomobryomorpha</taxon>
        <taxon>Isotomoidea</taxon>
        <taxon>Isotomidae</taxon>
        <taxon>Proisotominae</taxon>
        <taxon>Folsomia</taxon>
    </lineage>
</organism>
<comment type="caution">
    <text evidence="2">The sequence shown here is derived from an EMBL/GenBank/DDBJ whole genome shotgun (WGS) entry which is preliminary data.</text>
</comment>
<evidence type="ECO:0000256" key="1">
    <source>
        <dbReference type="SAM" id="Phobius"/>
    </source>
</evidence>
<keyword evidence="1" id="KW-0472">Membrane</keyword>
<evidence type="ECO:0000313" key="3">
    <source>
        <dbReference type="Proteomes" id="UP000198287"/>
    </source>
</evidence>
<name>A0A226E553_FOLCA</name>
<dbReference type="Proteomes" id="UP000198287">
    <property type="component" value="Unassembled WGS sequence"/>
</dbReference>
<gene>
    <name evidence="2" type="ORF">Fcan01_13145</name>
</gene>
<feature type="transmembrane region" description="Helical" evidence="1">
    <location>
        <begin position="146"/>
        <end position="166"/>
    </location>
</feature>
<accession>A0A226E553</accession>
<proteinExistence type="predicted"/>
<evidence type="ECO:0000313" key="2">
    <source>
        <dbReference type="EMBL" id="OXA51646.1"/>
    </source>
</evidence>
<feature type="transmembrane region" description="Helical" evidence="1">
    <location>
        <begin position="113"/>
        <end position="134"/>
    </location>
</feature>
<feature type="transmembrane region" description="Helical" evidence="1">
    <location>
        <begin position="197"/>
        <end position="215"/>
    </location>
</feature>
<feature type="transmembrane region" description="Helical" evidence="1">
    <location>
        <begin position="20"/>
        <end position="48"/>
    </location>
</feature>
<keyword evidence="1" id="KW-0812">Transmembrane</keyword>